<accession>A0A4U5NE67</accession>
<reference evidence="1" key="2">
    <citation type="journal article" date="2015" name="Genome Biol.">
        <title>Comparative genomics of Steinernema reveals deeply conserved gene regulatory networks.</title>
        <authorList>
            <person name="Dillman A.R."/>
            <person name="Macchietto M."/>
            <person name="Porter C.F."/>
            <person name="Rogers A."/>
            <person name="Williams B."/>
            <person name="Antoshechkin I."/>
            <person name="Lee M.M."/>
            <person name="Goodwin Z."/>
            <person name="Lu X."/>
            <person name="Lewis E.E."/>
            <person name="Goodrich-Blair H."/>
            <person name="Stock S.P."/>
            <person name="Adams B.J."/>
            <person name="Sternberg P.W."/>
            <person name="Mortazavi A."/>
        </authorList>
    </citation>
    <scope>NUCLEOTIDE SEQUENCE [LARGE SCALE GENOMIC DNA]</scope>
    <source>
        <strain evidence="1">ALL</strain>
    </source>
</reference>
<evidence type="ECO:0000313" key="1">
    <source>
        <dbReference type="EMBL" id="TKR81277.1"/>
    </source>
</evidence>
<dbReference type="AlphaFoldDB" id="A0A4U5NE67"/>
<sequence>MYKGHSLIVMSESARRKQRKAVDVFWSPTVAWRRGGLRVTRERDERFCLDIQNDEDAMKHTSFRFAHVTL</sequence>
<organism evidence="1">
    <name type="scientific">Steinernema carpocapsae</name>
    <name type="common">Entomopathogenic nematode</name>
    <dbReference type="NCBI Taxonomy" id="34508"/>
    <lineage>
        <taxon>Eukaryota</taxon>
        <taxon>Metazoa</taxon>
        <taxon>Ecdysozoa</taxon>
        <taxon>Nematoda</taxon>
        <taxon>Chromadorea</taxon>
        <taxon>Rhabditida</taxon>
        <taxon>Tylenchina</taxon>
        <taxon>Panagrolaimomorpha</taxon>
        <taxon>Strongyloidoidea</taxon>
        <taxon>Steinernematidae</taxon>
        <taxon>Steinernema</taxon>
    </lineage>
</organism>
<proteinExistence type="predicted"/>
<comment type="caution">
    <text evidence="1">The sequence shown here is derived from an EMBL/GenBank/DDBJ whole genome shotgun (WGS) entry which is preliminary data.</text>
</comment>
<protein>
    <submittedName>
        <fullName evidence="1">Uncharacterized protein</fullName>
    </submittedName>
</protein>
<dbReference type="EMBL" id="AZBU02000004">
    <property type="protein sequence ID" value="TKR81277.1"/>
    <property type="molecule type" value="Genomic_DNA"/>
</dbReference>
<reference evidence="1" key="1">
    <citation type="submission" date="2013-11" db="EMBL/GenBank/DDBJ databases">
        <authorList>
            <person name="Sternberg P."/>
            <person name="Dillman A."/>
            <person name="Macchietto M."/>
        </authorList>
    </citation>
    <scope>NUCLEOTIDE SEQUENCE</scope>
    <source>
        <strain evidence="1">ALL</strain>
    </source>
</reference>
<name>A0A4U5NE67_STECR</name>
<gene>
    <name evidence="1" type="ORF">L596_015178</name>
</gene>
<reference evidence="1" key="3">
    <citation type="journal article" date="2019" name="G3 (Bethesda)">
        <title>Hybrid Assembly of the Genome of the Entomopathogenic Nematode Steinernema carpocapsae Identifies the X-Chromosome.</title>
        <authorList>
            <person name="Serra L."/>
            <person name="Macchietto M."/>
            <person name="Macias-Munoz A."/>
            <person name="McGill C.J."/>
            <person name="Rodriguez I.M."/>
            <person name="Rodriguez B."/>
            <person name="Murad R."/>
            <person name="Mortazavi A."/>
        </authorList>
    </citation>
    <scope>NUCLEOTIDE SEQUENCE</scope>
    <source>
        <strain evidence="1">ALL</strain>
    </source>
</reference>